<feature type="domain" description="DCD" evidence="1">
    <location>
        <begin position="14"/>
        <end position="123"/>
    </location>
</feature>
<reference evidence="3" key="1">
    <citation type="journal article" date="2019" name="Curr. Biol.">
        <title>Genome Sequence of Striga asiatica Provides Insight into the Evolution of Plant Parasitism.</title>
        <authorList>
            <person name="Yoshida S."/>
            <person name="Kim S."/>
            <person name="Wafula E.K."/>
            <person name="Tanskanen J."/>
            <person name="Kim Y.M."/>
            <person name="Honaas L."/>
            <person name="Yang Z."/>
            <person name="Spallek T."/>
            <person name="Conn C.E."/>
            <person name="Ichihashi Y."/>
            <person name="Cheong K."/>
            <person name="Cui S."/>
            <person name="Der J.P."/>
            <person name="Gundlach H."/>
            <person name="Jiao Y."/>
            <person name="Hori C."/>
            <person name="Ishida J.K."/>
            <person name="Kasahara H."/>
            <person name="Kiba T."/>
            <person name="Kim M.S."/>
            <person name="Koo N."/>
            <person name="Laohavisit A."/>
            <person name="Lee Y.H."/>
            <person name="Lumba S."/>
            <person name="McCourt P."/>
            <person name="Mortimer J.C."/>
            <person name="Mutuku J.M."/>
            <person name="Nomura T."/>
            <person name="Sasaki-Sekimoto Y."/>
            <person name="Seto Y."/>
            <person name="Wang Y."/>
            <person name="Wakatake T."/>
            <person name="Sakakibara H."/>
            <person name="Demura T."/>
            <person name="Yamaguchi S."/>
            <person name="Yoneyama K."/>
            <person name="Manabe R.I."/>
            <person name="Nelson D.C."/>
            <person name="Schulman A.H."/>
            <person name="Timko M.P."/>
            <person name="dePamphilis C.W."/>
            <person name="Choi D."/>
            <person name="Shirasu K."/>
        </authorList>
    </citation>
    <scope>NUCLEOTIDE SEQUENCE [LARGE SCALE GENOMIC DNA]</scope>
    <source>
        <strain evidence="3">cv. UVA1</strain>
    </source>
</reference>
<dbReference type="EMBL" id="BKCP01004683">
    <property type="protein sequence ID" value="GER33171.1"/>
    <property type="molecule type" value="Genomic_DNA"/>
</dbReference>
<comment type="caution">
    <text evidence="2">The sequence shown here is derived from an EMBL/GenBank/DDBJ whole genome shotgun (WGS) entry which is preliminary data.</text>
</comment>
<evidence type="ECO:0000313" key="3">
    <source>
        <dbReference type="Proteomes" id="UP000325081"/>
    </source>
</evidence>
<organism evidence="2 3">
    <name type="scientific">Striga asiatica</name>
    <name type="common">Asiatic witchweed</name>
    <name type="synonym">Buchnera asiatica</name>
    <dbReference type="NCBI Taxonomy" id="4170"/>
    <lineage>
        <taxon>Eukaryota</taxon>
        <taxon>Viridiplantae</taxon>
        <taxon>Streptophyta</taxon>
        <taxon>Embryophyta</taxon>
        <taxon>Tracheophyta</taxon>
        <taxon>Spermatophyta</taxon>
        <taxon>Magnoliopsida</taxon>
        <taxon>eudicotyledons</taxon>
        <taxon>Gunneridae</taxon>
        <taxon>Pentapetalae</taxon>
        <taxon>asterids</taxon>
        <taxon>lamiids</taxon>
        <taxon>Lamiales</taxon>
        <taxon>Orobanchaceae</taxon>
        <taxon>Buchnereae</taxon>
        <taxon>Striga</taxon>
    </lineage>
</organism>
<evidence type="ECO:0000313" key="2">
    <source>
        <dbReference type="EMBL" id="GER33171.1"/>
    </source>
</evidence>
<proteinExistence type="predicted"/>
<name>A0A5A7PKK7_STRAF</name>
<dbReference type="SMART" id="SM00767">
    <property type="entry name" value="DCD"/>
    <property type="match status" value="1"/>
</dbReference>
<accession>A0A5A7PKK7</accession>
<dbReference type="PANTHER" id="PTHR46444">
    <property type="entry name" value="DCD (DEVELOPMENT AND CELL DEATH) DOMAIN PROTEIN-RELATED"/>
    <property type="match status" value="1"/>
</dbReference>
<dbReference type="AlphaFoldDB" id="A0A5A7PKK7"/>
<dbReference type="Pfam" id="PF10539">
    <property type="entry name" value="Dev_Cell_Death"/>
    <property type="match status" value="1"/>
</dbReference>
<dbReference type="InterPro" id="IPR013989">
    <property type="entry name" value="Dev_and_cell_death_domain"/>
</dbReference>
<evidence type="ECO:0000259" key="1">
    <source>
        <dbReference type="PROSITE" id="PS51222"/>
    </source>
</evidence>
<dbReference type="Proteomes" id="UP000325081">
    <property type="component" value="Unassembled WGS sequence"/>
</dbReference>
<sequence length="123" mass="13913">MEYCDQYNGVAGSIPEFGAIVMSNLLMKKECFKRKLFSLPHAKAEFVKHVKAGMVLFLFDSVNRQLFGVFRASSDGAMDIVPHAFKYSGKHFPAQVWQVPALMFFLCYNSKGSFFEVGNLSLR</sequence>
<dbReference type="PROSITE" id="PS51222">
    <property type="entry name" value="DCD"/>
    <property type="match status" value="1"/>
</dbReference>
<gene>
    <name evidence="2" type="ORF">STAS_09277</name>
</gene>
<protein>
    <submittedName>
        <fullName evidence="2">DCD (Development and Cell Death) domain protein</fullName>
    </submittedName>
</protein>
<keyword evidence="3" id="KW-1185">Reference proteome</keyword>
<dbReference type="PANTHER" id="PTHR46444:SF9">
    <property type="entry name" value="DCD (DEVELOPMENT AND CELL DEATH) DOMAIN PROTEIN"/>
    <property type="match status" value="1"/>
</dbReference>
<dbReference type="OrthoDB" id="1928633at2759"/>